<dbReference type="AlphaFoldDB" id="A0A4P9WAS2"/>
<sequence length="124" mass="13293">MPFAVFSTAGLLDLVNTHPPLGAVGGRPSQTSTTKRSRGPSTSDDPDCPPDVLRAKGIYRDIESYSGAINLDDDIEDDSGYATVHKDKDNQEGERSLSTIAAMRDLPLPSKTKIVGVMTNSMKL</sequence>
<evidence type="ECO:0000313" key="3">
    <source>
        <dbReference type="Proteomes" id="UP000269721"/>
    </source>
</evidence>
<evidence type="ECO:0000313" key="2">
    <source>
        <dbReference type="EMBL" id="RKO89701.1"/>
    </source>
</evidence>
<dbReference type="OrthoDB" id="99432at2759"/>
<name>A0A4P9WAS2_9FUNG</name>
<dbReference type="EMBL" id="KZ995935">
    <property type="protein sequence ID" value="RKO89701.1"/>
    <property type="molecule type" value="Genomic_DNA"/>
</dbReference>
<reference evidence="3" key="1">
    <citation type="journal article" date="2018" name="Nat. Microbiol.">
        <title>Leveraging single-cell genomics to expand the fungal tree of life.</title>
        <authorList>
            <person name="Ahrendt S.R."/>
            <person name="Quandt C.A."/>
            <person name="Ciobanu D."/>
            <person name="Clum A."/>
            <person name="Salamov A."/>
            <person name="Andreopoulos B."/>
            <person name="Cheng J.F."/>
            <person name="Woyke T."/>
            <person name="Pelin A."/>
            <person name="Henrissat B."/>
            <person name="Reynolds N.K."/>
            <person name="Benny G.L."/>
            <person name="Smith M.E."/>
            <person name="James T.Y."/>
            <person name="Grigoriev I.V."/>
        </authorList>
    </citation>
    <scope>NUCLEOTIDE SEQUENCE [LARGE SCALE GENOMIC DNA]</scope>
</reference>
<organism evidence="2 3">
    <name type="scientific">Blyttiomyces helicus</name>
    <dbReference type="NCBI Taxonomy" id="388810"/>
    <lineage>
        <taxon>Eukaryota</taxon>
        <taxon>Fungi</taxon>
        <taxon>Fungi incertae sedis</taxon>
        <taxon>Chytridiomycota</taxon>
        <taxon>Chytridiomycota incertae sedis</taxon>
        <taxon>Chytridiomycetes</taxon>
        <taxon>Chytridiomycetes incertae sedis</taxon>
        <taxon>Blyttiomyces</taxon>
    </lineage>
</organism>
<dbReference type="Proteomes" id="UP000269721">
    <property type="component" value="Unassembled WGS sequence"/>
</dbReference>
<protein>
    <submittedName>
        <fullName evidence="2">Uncharacterized protein</fullName>
    </submittedName>
</protein>
<feature type="region of interest" description="Disordered" evidence="1">
    <location>
        <begin position="17"/>
        <end position="52"/>
    </location>
</feature>
<proteinExistence type="predicted"/>
<keyword evidence="3" id="KW-1185">Reference proteome</keyword>
<evidence type="ECO:0000256" key="1">
    <source>
        <dbReference type="SAM" id="MobiDB-lite"/>
    </source>
</evidence>
<gene>
    <name evidence="2" type="ORF">BDK51DRAFT_45154</name>
</gene>
<accession>A0A4P9WAS2</accession>